<evidence type="ECO:0000256" key="3">
    <source>
        <dbReference type="ARBA" id="ARBA00022741"/>
    </source>
</evidence>
<feature type="domain" description="ABC transporter" evidence="5">
    <location>
        <begin position="15"/>
        <end position="273"/>
    </location>
</feature>
<dbReference type="PANTHER" id="PTHR43776:SF7">
    <property type="entry name" value="D,D-DIPEPTIDE TRANSPORT ATP-BINDING PROTEIN DDPF-RELATED"/>
    <property type="match status" value="1"/>
</dbReference>
<accession>A0A0N8PT94</accession>
<dbReference type="Pfam" id="PF08352">
    <property type="entry name" value="oligo_HPY"/>
    <property type="match status" value="1"/>
</dbReference>
<dbReference type="PATRIC" id="fig|186479.3.peg.10239"/>
<dbReference type="InterPro" id="IPR013563">
    <property type="entry name" value="Oligopep_ABC_C"/>
</dbReference>
<dbReference type="InterPro" id="IPR027417">
    <property type="entry name" value="P-loop_NTPase"/>
</dbReference>
<sequence>MNGHESKPADDGRILEVRGLTKHFPITAGFLRRVVGHVRAVDDVNLYVKAGETLSLVGESGSGKTTLGRMIVRAIEPTSGEIILKLDDSTRVDLAKLQGEELRAVRRHFHMIFQDPSASLNPRMRVRDIVMEPLLYNNIAKGDDALELVRETLKLVGLQEQHLNRYPHAFSGGQRQRIGIARSLVCHPELIVCDESVSALDVSIQAQILNLLKDLQKGIGGVGLSYLFIAHDLAVVEHISDRVAVMYVGKVVEVAETKALFTKPLMPYTEALLSSVPIPDPERKAGRIILKGEVPNPANPPSGCYFHPRCPYATERCAQEAPPLREIVPGRFAACHYAETLDLKGMLRLHPPETAAAPV</sequence>
<evidence type="ECO:0000313" key="7">
    <source>
        <dbReference type="Proteomes" id="UP000050509"/>
    </source>
</evidence>
<dbReference type="GO" id="GO:0055085">
    <property type="term" value="P:transmembrane transport"/>
    <property type="evidence" value="ECO:0007669"/>
    <property type="project" value="UniProtKB-ARBA"/>
</dbReference>
<keyword evidence="7" id="KW-1185">Reference proteome</keyword>
<keyword evidence="4 6" id="KW-0067">ATP-binding</keyword>
<dbReference type="NCBIfam" id="TIGR01727">
    <property type="entry name" value="oligo_HPY"/>
    <property type="match status" value="1"/>
</dbReference>
<dbReference type="PANTHER" id="PTHR43776">
    <property type="entry name" value="TRANSPORT ATP-BINDING PROTEIN"/>
    <property type="match status" value="1"/>
</dbReference>
<dbReference type="Proteomes" id="UP000050509">
    <property type="component" value="Unassembled WGS sequence"/>
</dbReference>
<evidence type="ECO:0000259" key="5">
    <source>
        <dbReference type="PROSITE" id="PS50893"/>
    </source>
</evidence>
<dbReference type="SMART" id="SM00382">
    <property type="entry name" value="AAA"/>
    <property type="match status" value="1"/>
</dbReference>
<dbReference type="GO" id="GO:0015833">
    <property type="term" value="P:peptide transport"/>
    <property type="evidence" value="ECO:0007669"/>
    <property type="project" value="InterPro"/>
</dbReference>
<dbReference type="InterPro" id="IPR017871">
    <property type="entry name" value="ABC_transporter-like_CS"/>
</dbReference>
<evidence type="ECO:0000313" key="6">
    <source>
        <dbReference type="EMBL" id="KPV54893.1"/>
    </source>
</evidence>
<comment type="caution">
    <text evidence="6">The sequence shown here is derived from an EMBL/GenBank/DDBJ whole genome shotgun (WGS) entry which is preliminary data.</text>
</comment>
<gene>
    <name evidence="6" type="ORF">SE17_00890</name>
</gene>
<dbReference type="SUPFAM" id="SSF52540">
    <property type="entry name" value="P-loop containing nucleoside triphosphate hydrolases"/>
    <property type="match status" value="1"/>
</dbReference>
<dbReference type="EMBL" id="LJCR01000008">
    <property type="protein sequence ID" value="KPV54893.1"/>
    <property type="molecule type" value="Genomic_DNA"/>
</dbReference>
<dbReference type="AlphaFoldDB" id="A0A0N8PT94"/>
<dbReference type="GO" id="GO:0005524">
    <property type="term" value="F:ATP binding"/>
    <property type="evidence" value="ECO:0007669"/>
    <property type="project" value="UniProtKB-KW"/>
</dbReference>
<dbReference type="GO" id="GO:0016887">
    <property type="term" value="F:ATP hydrolysis activity"/>
    <property type="evidence" value="ECO:0007669"/>
    <property type="project" value="InterPro"/>
</dbReference>
<dbReference type="InterPro" id="IPR003439">
    <property type="entry name" value="ABC_transporter-like_ATP-bd"/>
</dbReference>
<dbReference type="Pfam" id="PF00005">
    <property type="entry name" value="ABC_tran"/>
    <property type="match status" value="1"/>
</dbReference>
<dbReference type="CDD" id="cd03257">
    <property type="entry name" value="ABC_NikE_OppD_transporters"/>
    <property type="match status" value="1"/>
</dbReference>
<comment type="similarity">
    <text evidence="1">Belongs to the ABC transporter superfamily.</text>
</comment>
<reference evidence="6 7" key="1">
    <citation type="submission" date="2015-09" db="EMBL/GenBank/DDBJ databases">
        <title>Draft genome sequence of Kouleothrix aurantiaca JCM 19913.</title>
        <authorList>
            <person name="Hemp J."/>
        </authorList>
    </citation>
    <scope>NUCLEOTIDE SEQUENCE [LARGE SCALE GENOMIC DNA]</scope>
    <source>
        <strain evidence="6 7">COM-B</strain>
    </source>
</reference>
<dbReference type="PROSITE" id="PS50893">
    <property type="entry name" value="ABC_TRANSPORTER_2"/>
    <property type="match status" value="1"/>
</dbReference>
<keyword evidence="3" id="KW-0547">Nucleotide-binding</keyword>
<evidence type="ECO:0000256" key="4">
    <source>
        <dbReference type="ARBA" id="ARBA00022840"/>
    </source>
</evidence>
<protein>
    <submittedName>
        <fullName evidence="6">Peptide ABC transporter ATP-binding protein</fullName>
    </submittedName>
</protein>
<dbReference type="Gene3D" id="3.40.50.300">
    <property type="entry name" value="P-loop containing nucleotide triphosphate hydrolases"/>
    <property type="match status" value="1"/>
</dbReference>
<dbReference type="FunFam" id="3.40.50.300:FF:000016">
    <property type="entry name" value="Oligopeptide ABC transporter ATP-binding component"/>
    <property type="match status" value="1"/>
</dbReference>
<dbReference type="PROSITE" id="PS00211">
    <property type="entry name" value="ABC_TRANSPORTER_1"/>
    <property type="match status" value="1"/>
</dbReference>
<name>A0A0N8PT94_9CHLR</name>
<proteinExistence type="inferred from homology"/>
<evidence type="ECO:0000256" key="2">
    <source>
        <dbReference type="ARBA" id="ARBA00022448"/>
    </source>
</evidence>
<dbReference type="InterPro" id="IPR003593">
    <property type="entry name" value="AAA+_ATPase"/>
</dbReference>
<keyword evidence="2" id="KW-0813">Transport</keyword>
<dbReference type="InterPro" id="IPR050319">
    <property type="entry name" value="ABC_transp_ATP-bind"/>
</dbReference>
<organism evidence="6 7">
    <name type="scientific">Kouleothrix aurantiaca</name>
    <dbReference type="NCBI Taxonomy" id="186479"/>
    <lineage>
        <taxon>Bacteria</taxon>
        <taxon>Bacillati</taxon>
        <taxon>Chloroflexota</taxon>
        <taxon>Chloroflexia</taxon>
        <taxon>Chloroflexales</taxon>
        <taxon>Roseiflexineae</taxon>
        <taxon>Roseiflexaceae</taxon>
        <taxon>Kouleothrix</taxon>
    </lineage>
</organism>
<evidence type="ECO:0000256" key="1">
    <source>
        <dbReference type="ARBA" id="ARBA00005417"/>
    </source>
</evidence>